<evidence type="ECO:0000313" key="2">
    <source>
        <dbReference type="Proteomes" id="UP000790377"/>
    </source>
</evidence>
<reference evidence="1" key="1">
    <citation type="journal article" date="2021" name="New Phytol.">
        <title>Evolutionary innovations through gain and loss of genes in the ectomycorrhizal Boletales.</title>
        <authorList>
            <person name="Wu G."/>
            <person name="Miyauchi S."/>
            <person name="Morin E."/>
            <person name="Kuo A."/>
            <person name="Drula E."/>
            <person name="Varga T."/>
            <person name="Kohler A."/>
            <person name="Feng B."/>
            <person name="Cao Y."/>
            <person name="Lipzen A."/>
            <person name="Daum C."/>
            <person name="Hundley H."/>
            <person name="Pangilinan J."/>
            <person name="Johnson J."/>
            <person name="Barry K."/>
            <person name="LaButti K."/>
            <person name="Ng V."/>
            <person name="Ahrendt S."/>
            <person name="Min B."/>
            <person name="Choi I.G."/>
            <person name="Park H."/>
            <person name="Plett J.M."/>
            <person name="Magnuson J."/>
            <person name="Spatafora J.W."/>
            <person name="Nagy L.G."/>
            <person name="Henrissat B."/>
            <person name="Grigoriev I.V."/>
            <person name="Yang Z.L."/>
            <person name="Xu J."/>
            <person name="Martin F.M."/>
        </authorList>
    </citation>
    <scope>NUCLEOTIDE SEQUENCE</scope>
    <source>
        <strain evidence="1">ATCC 28755</strain>
    </source>
</reference>
<organism evidence="1 2">
    <name type="scientific">Hygrophoropsis aurantiaca</name>
    <dbReference type="NCBI Taxonomy" id="72124"/>
    <lineage>
        <taxon>Eukaryota</taxon>
        <taxon>Fungi</taxon>
        <taxon>Dikarya</taxon>
        <taxon>Basidiomycota</taxon>
        <taxon>Agaricomycotina</taxon>
        <taxon>Agaricomycetes</taxon>
        <taxon>Agaricomycetidae</taxon>
        <taxon>Boletales</taxon>
        <taxon>Coniophorineae</taxon>
        <taxon>Hygrophoropsidaceae</taxon>
        <taxon>Hygrophoropsis</taxon>
    </lineage>
</organism>
<dbReference type="Proteomes" id="UP000790377">
    <property type="component" value="Unassembled WGS sequence"/>
</dbReference>
<proteinExistence type="predicted"/>
<evidence type="ECO:0000313" key="1">
    <source>
        <dbReference type="EMBL" id="KAH7906836.1"/>
    </source>
</evidence>
<protein>
    <submittedName>
        <fullName evidence="1">Uncharacterized protein</fullName>
    </submittedName>
</protein>
<comment type="caution">
    <text evidence="1">The sequence shown here is derived from an EMBL/GenBank/DDBJ whole genome shotgun (WGS) entry which is preliminary data.</text>
</comment>
<keyword evidence="2" id="KW-1185">Reference proteome</keyword>
<gene>
    <name evidence="1" type="ORF">BJ138DRAFT_575784</name>
</gene>
<dbReference type="EMBL" id="MU267969">
    <property type="protein sequence ID" value="KAH7906836.1"/>
    <property type="molecule type" value="Genomic_DNA"/>
</dbReference>
<name>A0ACB8A134_9AGAM</name>
<accession>A0ACB8A134</accession>
<sequence>MVLRSRSLTRLPWIPNSYVNIEIVVNWGLTIFILTMQAILLIRVYALFNRSKKVLIFPVTFYVLQATAIFVMTALMYNKQAQRKHIVSVGPAVGSVAQSVNENPPSDFLSFIWALTILPVAFDTILLFYALWAFVRHTLEAKRLHGGWSINVLVRTMMADHLIYFFCFQIWMVFNIAPSFTTNEVISQSAFICMLSIFGAFVVIFGPYVIINLRETEKKTRGEGGTVAGEVSTIRFGARELPTQSESIVEEGEGFRVKDEHSE</sequence>